<organism evidence="1 2">
    <name type="scientific">Rossellomorea oryzaecorticis</name>
    <dbReference type="NCBI Taxonomy" id="1396505"/>
    <lineage>
        <taxon>Bacteria</taxon>
        <taxon>Bacillati</taxon>
        <taxon>Bacillota</taxon>
        <taxon>Bacilli</taxon>
        <taxon>Bacillales</taxon>
        <taxon>Bacillaceae</taxon>
        <taxon>Rossellomorea</taxon>
    </lineage>
</organism>
<accession>A0ABU9K5T0</accession>
<evidence type="ECO:0000313" key="2">
    <source>
        <dbReference type="Proteomes" id="UP001389717"/>
    </source>
</evidence>
<reference evidence="1 2" key="1">
    <citation type="submission" date="2024-04" db="EMBL/GenBank/DDBJ databases">
        <title>Bacillus oryzaecorticis sp. nov., a moderately halophilic bacterium isolated from rice husks.</title>
        <authorList>
            <person name="Zhu H.-S."/>
        </authorList>
    </citation>
    <scope>NUCLEOTIDE SEQUENCE [LARGE SCALE GENOMIC DNA]</scope>
    <source>
        <strain evidence="1 2">ZC255</strain>
    </source>
</reference>
<dbReference type="EMBL" id="JBBYAF010000005">
    <property type="protein sequence ID" value="MEL3971410.1"/>
    <property type="molecule type" value="Genomic_DNA"/>
</dbReference>
<dbReference type="RefSeq" id="WP_341980638.1">
    <property type="nucleotide sequence ID" value="NZ_JBBYAF010000005.1"/>
</dbReference>
<comment type="caution">
    <text evidence="1">The sequence shown here is derived from an EMBL/GenBank/DDBJ whole genome shotgun (WGS) entry which is preliminary data.</text>
</comment>
<proteinExistence type="predicted"/>
<dbReference type="Proteomes" id="UP001389717">
    <property type="component" value="Unassembled WGS sequence"/>
</dbReference>
<protein>
    <submittedName>
        <fullName evidence="1">Uncharacterized protein</fullName>
    </submittedName>
</protein>
<name>A0ABU9K5T0_9BACI</name>
<evidence type="ECO:0000313" key="1">
    <source>
        <dbReference type="EMBL" id="MEL3971410.1"/>
    </source>
</evidence>
<sequence>MEYESQVKALCEAVEHAQAAVYHSQELNDTGQYQHAQQLIAYVNQLLHELKDADVSETDSLKVKHAREMIRHLQETQASLQ</sequence>
<keyword evidence="2" id="KW-1185">Reference proteome</keyword>
<gene>
    <name evidence="1" type="ORF">AAEO50_03880</name>
</gene>